<dbReference type="InterPro" id="IPR003591">
    <property type="entry name" value="Leu-rich_rpt_typical-subtyp"/>
</dbReference>
<dbReference type="SMART" id="SM00369">
    <property type="entry name" value="LRR_TYP"/>
    <property type="match status" value="3"/>
</dbReference>
<sequence length="329" mass="36647">ENITHLDLSPGFMKLSGSEQQRVLRNFRRLVSLSLANSFLPVLREEMFSSFENLQALDLSNCSVRQVDPRALGGLPRLATLVLKDNRIRRLDPGVWPDLEGLSALDLRNNLLTGVDGPLMHALGRIGRVRLEGNKWRCDCQLLPMQQWLKSRKGKLDILLTTPPFAQEIEFKVKLHPPKGTTSCIPAQGGSDYTMHMAIKSTYQNPIKTLSTQPSAASNGRSSNTWQYLVAVVGTALGLSALITLSVKCKFFHKYLLSYRHQPLPESEVSGQYDTESVDMGTSGGRSHQDDRPGGLAHGGVPRLPQHDEDDDGFIEDNYIQASDRREEE</sequence>
<keyword evidence="4" id="KW-0812">Transmembrane</keyword>
<keyword evidence="6" id="KW-1185">Reference proteome</keyword>
<dbReference type="PANTHER" id="PTHR31450:SF3">
    <property type="entry name" value="TYPE III ENDOSOME MEMBRANE PROTEIN TEMP"/>
    <property type="match status" value="1"/>
</dbReference>
<evidence type="ECO:0008006" key="7">
    <source>
        <dbReference type="Google" id="ProtNLM"/>
    </source>
</evidence>
<proteinExistence type="predicted"/>
<dbReference type="EMBL" id="AFYH01269033">
    <property type="status" value="NOT_ANNOTATED_CDS"/>
    <property type="molecule type" value="Genomic_DNA"/>
</dbReference>
<dbReference type="Proteomes" id="UP000008672">
    <property type="component" value="Unassembled WGS sequence"/>
</dbReference>
<dbReference type="EMBL" id="AFYH01269032">
    <property type="status" value="NOT_ANNOTATED_CDS"/>
    <property type="molecule type" value="Genomic_DNA"/>
</dbReference>
<keyword evidence="2" id="KW-0677">Repeat</keyword>
<name>H2ZU42_LATCH</name>
<evidence type="ECO:0000256" key="2">
    <source>
        <dbReference type="ARBA" id="ARBA00022737"/>
    </source>
</evidence>
<dbReference type="GeneTree" id="ENSGT00940000164427"/>
<feature type="region of interest" description="Disordered" evidence="3">
    <location>
        <begin position="266"/>
        <end position="329"/>
    </location>
</feature>
<evidence type="ECO:0000256" key="1">
    <source>
        <dbReference type="ARBA" id="ARBA00022614"/>
    </source>
</evidence>
<dbReference type="EMBL" id="AFYH01269034">
    <property type="status" value="NOT_ANNOTATED_CDS"/>
    <property type="molecule type" value="Genomic_DNA"/>
</dbReference>
<keyword evidence="4" id="KW-0472">Membrane</keyword>
<dbReference type="Pfam" id="PF13855">
    <property type="entry name" value="LRR_8"/>
    <property type="match status" value="1"/>
</dbReference>
<accession>H2ZU42</accession>
<dbReference type="Pfam" id="PF15176">
    <property type="entry name" value="LRR19-TM"/>
    <property type="match status" value="1"/>
</dbReference>
<keyword evidence="4" id="KW-1133">Transmembrane helix</keyword>
<dbReference type="InterPro" id="IPR001611">
    <property type="entry name" value="Leu-rich_rpt"/>
</dbReference>
<keyword evidence="1" id="KW-0433">Leucine-rich repeat</keyword>
<dbReference type="SUPFAM" id="SSF52058">
    <property type="entry name" value="L domain-like"/>
    <property type="match status" value="1"/>
</dbReference>
<organism evidence="5 6">
    <name type="scientific">Latimeria chalumnae</name>
    <name type="common">Coelacanth</name>
    <dbReference type="NCBI Taxonomy" id="7897"/>
    <lineage>
        <taxon>Eukaryota</taxon>
        <taxon>Metazoa</taxon>
        <taxon>Chordata</taxon>
        <taxon>Craniata</taxon>
        <taxon>Vertebrata</taxon>
        <taxon>Euteleostomi</taxon>
        <taxon>Coelacanthiformes</taxon>
        <taxon>Coelacanthidae</taxon>
        <taxon>Latimeria</taxon>
    </lineage>
</organism>
<dbReference type="Ensembl" id="ENSLACT00000000922.1">
    <property type="protein sequence ID" value="ENSLACP00000000913.1"/>
    <property type="gene ID" value="ENSLACG00000000816.1"/>
</dbReference>
<dbReference type="AlphaFoldDB" id="H2ZU42"/>
<evidence type="ECO:0000256" key="3">
    <source>
        <dbReference type="SAM" id="MobiDB-lite"/>
    </source>
</evidence>
<reference evidence="5" key="2">
    <citation type="submission" date="2025-08" db="UniProtKB">
        <authorList>
            <consortium name="Ensembl"/>
        </authorList>
    </citation>
    <scope>IDENTIFICATION</scope>
</reference>
<evidence type="ECO:0000256" key="4">
    <source>
        <dbReference type="SAM" id="Phobius"/>
    </source>
</evidence>
<evidence type="ECO:0000313" key="6">
    <source>
        <dbReference type="Proteomes" id="UP000008672"/>
    </source>
</evidence>
<reference evidence="5" key="3">
    <citation type="submission" date="2025-09" db="UniProtKB">
        <authorList>
            <consortium name="Ensembl"/>
        </authorList>
    </citation>
    <scope>IDENTIFICATION</scope>
</reference>
<evidence type="ECO:0000313" key="5">
    <source>
        <dbReference type="Ensembl" id="ENSLACP00000000913.1"/>
    </source>
</evidence>
<protein>
    <recommendedName>
        <fullName evidence="7">LRRCT domain-containing protein</fullName>
    </recommendedName>
</protein>
<reference evidence="6" key="1">
    <citation type="submission" date="2011-08" db="EMBL/GenBank/DDBJ databases">
        <title>The draft genome of Latimeria chalumnae.</title>
        <authorList>
            <person name="Di Palma F."/>
            <person name="Alfoldi J."/>
            <person name="Johnson J."/>
            <person name="Berlin A."/>
            <person name="Gnerre S."/>
            <person name="Jaffe D."/>
            <person name="MacCallum I."/>
            <person name="Young S."/>
            <person name="Walker B.J."/>
            <person name="Lander E."/>
            <person name="Lindblad-Toh K."/>
        </authorList>
    </citation>
    <scope>NUCLEOTIDE SEQUENCE [LARGE SCALE GENOMIC DNA]</scope>
    <source>
        <strain evidence="6">Wild caught</strain>
    </source>
</reference>
<dbReference type="InterPro" id="IPR032675">
    <property type="entry name" value="LRR_dom_sf"/>
</dbReference>
<dbReference type="PANTHER" id="PTHR31450">
    <property type="entry name" value="LEUCINE-RICH REPEAT-CONTAINING PROTEIN 19 LRRC19 FAMILY MEMBER"/>
    <property type="match status" value="1"/>
</dbReference>
<dbReference type="Gene3D" id="3.80.10.10">
    <property type="entry name" value="Ribonuclease Inhibitor"/>
    <property type="match status" value="1"/>
</dbReference>
<feature type="transmembrane region" description="Helical" evidence="4">
    <location>
        <begin position="226"/>
        <end position="247"/>
    </location>
</feature>